<dbReference type="RefSeq" id="WP_129821459.1">
    <property type="nucleotide sequence ID" value="NZ_RCYV01000009.1"/>
</dbReference>
<organism evidence="1">
    <name type="scientific">Turicibacter sanguinis</name>
    <dbReference type="NCBI Taxonomy" id="154288"/>
    <lineage>
        <taxon>Bacteria</taxon>
        <taxon>Bacillati</taxon>
        <taxon>Bacillota</taxon>
        <taxon>Erysipelotrichia</taxon>
        <taxon>Erysipelotrichales</taxon>
        <taxon>Turicibacteraceae</taxon>
        <taxon>Turicibacter</taxon>
    </lineage>
</organism>
<reference evidence="1" key="1">
    <citation type="journal article" date="2019" name="Nat. Med.">
        <title>A library of human gut bacterial isolates paired with longitudinal multiomics data enables mechanistic microbiome research.</title>
        <authorList>
            <person name="Poyet M."/>
            <person name="Groussin M."/>
            <person name="Gibbons S.M."/>
            <person name="Avila-Pacheco J."/>
            <person name="Jiang X."/>
            <person name="Kearney S.M."/>
            <person name="Perrotta A.R."/>
            <person name="Berdy B."/>
            <person name="Zhao S."/>
            <person name="Lieberman T.D."/>
            <person name="Swanson P.K."/>
            <person name="Smith M."/>
            <person name="Roesemann S."/>
            <person name="Alexander J.E."/>
            <person name="Rich S.A."/>
            <person name="Livny J."/>
            <person name="Vlamakis H."/>
            <person name="Clish C."/>
            <person name="Bullock K."/>
            <person name="Deik A."/>
            <person name="Scott J."/>
            <person name="Pierce K.A."/>
            <person name="Xavier R.J."/>
            <person name="Alm E.J."/>
        </authorList>
    </citation>
    <scope>NUCLEOTIDE SEQUENCE</scope>
    <source>
        <strain evidence="1">BIOML-A179</strain>
    </source>
</reference>
<accession>A0A6G2CMW2</accession>
<evidence type="ECO:0000313" key="1">
    <source>
        <dbReference type="EMBL" id="MTL93738.1"/>
    </source>
</evidence>
<gene>
    <name evidence="1" type="ORF">GMA64_04285</name>
</gene>
<name>A0A6G2CMW2_9FIRM</name>
<sequence length="440" mass="49815">MKFNTQEQQLRQLLEQIDTPKVDNLHEKVHQRLTQKSPFSKGLKMTLATCLCLFLALPVAASTPTFQKLVYLISSEMIDALQPINLVSEDNDIRLEVLGALNDEEQVVIYLTLQDLNGDILDETLDIYNYTLDGVSILNIQTIDYNKETKTATLRLQGNGGKHLNGKSIRFGIQSFLTNKKFYDNMDVPLDWNELLSTTPEIITLGEHDPSGGSGLITVNDTAIQVLKPNQMDIKIPGLDFVTITNVGYVNNRLHIQTRWLEDNIDDHGYFYFTDSSNRRVNNKSWSISYGVNENNETEYGRIMTEYIFEISPEELSTFNLHGDFVSNDTYTEGNWNVKFKLDSTTEMFTQKTDIKQGSTTVAEVKISPLGITLNIVGELIPEDWQVSLILKDGARKTLSSRTSMTIQDETTLKFSDPTLLKLENIEAIQINDTIIPLPE</sequence>
<proteinExistence type="predicted"/>
<comment type="caution">
    <text evidence="1">The sequence shown here is derived from an EMBL/GenBank/DDBJ whole genome shotgun (WGS) entry which is preliminary data.</text>
</comment>
<protein>
    <submittedName>
        <fullName evidence="1">DUF4179 domain-containing protein</fullName>
    </submittedName>
</protein>
<dbReference type="EMBL" id="WMQV01000006">
    <property type="protein sequence ID" value="MTL93738.1"/>
    <property type="molecule type" value="Genomic_DNA"/>
</dbReference>
<dbReference type="AlphaFoldDB" id="A0A6G2CMW2"/>